<dbReference type="Proteomes" id="UP001221268">
    <property type="component" value="Chromosome"/>
</dbReference>
<accession>A0ABY7RL67</accession>
<protein>
    <submittedName>
        <fullName evidence="2">Uncharacterized protein</fullName>
    </submittedName>
</protein>
<evidence type="ECO:0000256" key="1">
    <source>
        <dbReference type="SAM" id="MobiDB-lite"/>
    </source>
</evidence>
<name>A0ABY7RL67_9NEIS</name>
<gene>
    <name evidence="2" type="ORF">PJU73_02230</name>
</gene>
<sequence length="95" mass="10670">MEGGNKVNPVSPPSKQADKKVEKKEAHPPKAVDIPKADTHTATKMSSDIVSYQKPAEDVRKAKWAKFKRDPYLFCADSKNGLVRLGRVFFTKKQK</sequence>
<dbReference type="RefSeq" id="WP_237091907.1">
    <property type="nucleotide sequence ID" value="NZ_CP116766.1"/>
</dbReference>
<keyword evidence="3" id="KW-1185">Reference proteome</keyword>
<evidence type="ECO:0000313" key="2">
    <source>
        <dbReference type="EMBL" id="WCL71958.1"/>
    </source>
</evidence>
<evidence type="ECO:0000313" key="3">
    <source>
        <dbReference type="Proteomes" id="UP001221268"/>
    </source>
</evidence>
<feature type="compositionally biased region" description="Basic and acidic residues" evidence="1">
    <location>
        <begin position="16"/>
        <end position="41"/>
    </location>
</feature>
<proteinExistence type="predicted"/>
<organism evidence="2 3">
    <name type="scientific">Neisseria lisongii</name>
    <dbReference type="NCBI Taxonomy" id="2912188"/>
    <lineage>
        <taxon>Bacteria</taxon>
        <taxon>Pseudomonadati</taxon>
        <taxon>Pseudomonadota</taxon>
        <taxon>Betaproteobacteria</taxon>
        <taxon>Neisseriales</taxon>
        <taxon>Neisseriaceae</taxon>
        <taxon>Neisseria</taxon>
    </lineage>
</organism>
<dbReference type="EMBL" id="CP116766">
    <property type="protein sequence ID" value="WCL71958.1"/>
    <property type="molecule type" value="Genomic_DNA"/>
</dbReference>
<feature type="region of interest" description="Disordered" evidence="1">
    <location>
        <begin position="1"/>
        <end position="47"/>
    </location>
</feature>
<reference evidence="2 3" key="1">
    <citation type="submission" date="2023-01" db="EMBL/GenBank/DDBJ databases">
        <authorList>
            <person name="Yang C."/>
        </authorList>
    </citation>
    <scope>NUCLEOTIDE SEQUENCE [LARGE SCALE GENOMIC DNA]</scope>
    <source>
        <strain evidence="2 3">ZJ106</strain>
    </source>
</reference>